<gene>
    <name evidence="1" type="ORF">AWB85_08050</name>
</gene>
<evidence type="ECO:0000313" key="2">
    <source>
        <dbReference type="Proteomes" id="UP000186919"/>
    </source>
</evidence>
<organism evidence="1 2">
    <name type="scientific">Mycobacteroides immunogenum</name>
    <dbReference type="NCBI Taxonomy" id="83262"/>
    <lineage>
        <taxon>Bacteria</taxon>
        <taxon>Bacillati</taxon>
        <taxon>Actinomycetota</taxon>
        <taxon>Actinomycetes</taxon>
        <taxon>Mycobacteriales</taxon>
        <taxon>Mycobacteriaceae</taxon>
        <taxon>Mycobacteroides</taxon>
    </lineage>
</organism>
<reference evidence="1 2" key="1">
    <citation type="submission" date="2016-01" db="EMBL/GenBank/DDBJ databases">
        <title>Mycobacterium immunogenum strain CD11_6 genome sequencing and assembly.</title>
        <authorList>
            <person name="Kaur G."/>
            <person name="Nair G.R."/>
            <person name="Mayilraj S."/>
        </authorList>
    </citation>
    <scope>NUCLEOTIDE SEQUENCE [LARGE SCALE GENOMIC DNA]</scope>
    <source>
        <strain evidence="1 2">CD11-6</strain>
    </source>
</reference>
<dbReference type="Pfam" id="PF03013">
    <property type="entry name" value="Pyr_excise"/>
    <property type="match status" value="1"/>
</dbReference>
<proteinExistence type="predicted"/>
<dbReference type="EMBL" id="LQYE01000012">
    <property type="protein sequence ID" value="OAT68913.1"/>
    <property type="molecule type" value="Genomic_DNA"/>
</dbReference>
<sequence length="149" mass="17190">MRLWSLHPSNLDAKGLVACWRETLLAQKVLQGRTRGYRNHPQLHRFTSLDEPLAGIGAYLTGLVEEADRRGYRFNRDLIDVPAATLEPLIEVHRGQLEYERWLLDSKLAQRDPDLLSVDNPRRIQPHPIFRAVRGTIESWEKVLPAYTA</sequence>
<accession>A0A179VD32</accession>
<dbReference type="InterPro" id="IPR004260">
    <property type="entry name" value="Pyr-dimer_DNA_glycosylase"/>
</dbReference>
<evidence type="ECO:0000313" key="1">
    <source>
        <dbReference type="EMBL" id="OAT68913.1"/>
    </source>
</evidence>
<protein>
    <submittedName>
        <fullName evidence="1">Pyrimidine dimer DNA glycosylase</fullName>
    </submittedName>
</protein>
<comment type="caution">
    <text evidence="1">The sequence shown here is derived from an EMBL/GenBank/DDBJ whole genome shotgun (WGS) entry which is preliminary data.</text>
</comment>
<name>A0A179VD32_9MYCO</name>
<dbReference type="RefSeq" id="WP_064629931.1">
    <property type="nucleotide sequence ID" value="NZ_LQYE01000012.1"/>
</dbReference>
<dbReference type="AlphaFoldDB" id="A0A179VD32"/>
<dbReference type="Proteomes" id="UP000186919">
    <property type="component" value="Unassembled WGS sequence"/>
</dbReference>